<comment type="caution">
    <text evidence="2">The sequence shown here is derived from an EMBL/GenBank/DDBJ whole genome shotgun (WGS) entry which is preliminary data.</text>
</comment>
<sequence>MLKFIFSPEYAARRLGKWRGLVLLLYSILLFLVVSFAIFVAAPASAASGAYIVVTVSAALLCVVFLLRGLYMLYRDLLFKDYATLAWRARRRHR</sequence>
<organism evidence="2 3">
    <name type="scientific">Pseudacidovorax intermedius</name>
    <dbReference type="NCBI Taxonomy" id="433924"/>
    <lineage>
        <taxon>Bacteria</taxon>
        <taxon>Pseudomonadati</taxon>
        <taxon>Pseudomonadota</taxon>
        <taxon>Betaproteobacteria</taxon>
        <taxon>Burkholderiales</taxon>
        <taxon>Comamonadaceae</taxon>
        <taxon>Pseudacidovorax</taxon>
    </lineage>
</organism>
<reference evidence="2 3" key="1">
    <citation type="submission" date="2018-07" db="EMBL/GenBank/DDBJ databases">
        <title>Genomic Encyclopedia of Type Strains, Phase IV (KMG-IV): sequencing the most valuable type-strain genomes for metagenomic binning, comparative biology and taxonomic classification.</title>
        <authorList>
            <person name="Goeker M."/>
        </authorList>
    </citation>
    <scope>NUCLEOTIDE SEQUENCE [LARGE SCALE GENOMIC DNA]</scope>
    <source>
        <strain evidence="2 3">DSM 21352</strain>
    </source>
</reference>
<feature type="transmembrane region" description="Helical" evidence="1">
    <location>
        <begin position="21"/>
        <end position="44"/>
    </location>
</feature>
<protein>
    <submittedName>
        <fullName evidence="2">Uncharacterized protein</fullName>
    </submittedName>
</protein>
<dbReference type="RefSeq" id="WP_147284400.1">
    <property type="nucleotide sequence ID" value="NZ_QQAV01000009.1"/>
</dbReference>
<evidence type="ECO:0000256" key="1">
    <source>
        <dbReference type="SAM" id="Phobius"/>
    </source>
</evidence>
<proteinExistence type="predicted"/>
<accession>A0A370F978</accession>
<name>A0A370F978_9BURK</name>
<dbReference type="Proteomes" id="UP000255265">
    <property type="component" value="Unassembled WGS sequence"/>
</dbReference>
<feature type="transmembrane region" description="Helical" evidence="1">
    <location>
        <begin position="50"/>
        <end position="71"/>
    </location>
</feature>
<gene>
    <name evidence="2" type="ORF">DFR41_1093</name>
</gene>
<evidence type="ECO:0000313" key="2">
    <source>
        <dbReference type="EMBL" id="RDI21207.1"/>
    </source>
</evidence>
<keyword evidence="1" id="KW-0472">Membrane</keyword>
<evidence type="ECO:0000313" key="3">
    <source>
        <dbReference type="Proteomes" id="UP000255265"/>
    </source>
</evidence>
<dbReference type="AlphaFoldDB" id="A0A370F978"/>
<keyword evidence="1" id="KW-0812">Transmembrane</keyword>
<keyword evidence="1" id="KW-1133">Transmembrane helix</keyword>
<keyword evidence="3" id="KW-1185">Reference proteome</keyword>
<dbReference type="EMBL" id="QQAV01000009">
    <property type="protein sequence ID" value="RDI21207.1"/>
    <property type="molecule type" value="Genomic_DNA"/>
</dbReference>